<proteinExistence type="predicted"/>
<dbReference type="GO" id="GO:0046943">
    <property type="term" value="F:carboxylic acid transmembrane transporter activity"/>
    <property type="evidence" value="ECO:0007669"/>
    <property type="project" value="TreeGrafter"/>
</dbReference>
<feature type="transmembrane region" description="Helical" evidence="5">
    <location>
        <begin position="259"/>
        <end position="284"/>
    </location>
</feature>
<dbReference type="EMBL" id="QKWJ01000046">
    <property type="protein sequence ID" value="RDK07198.1"/>
    <property type="molecule type" value="Genomic_DNA"/>
</dbReference>
<protein>
    <submittedName>
        <fullName evidence="7">MFS transporter</fullName>
    </submittedName>
</protein>
<dbReference type="InterPro" id="IPR011701">
    <property type="entry name" value="MFS"/>
</dbReference>
<feature type="transmembrane region" description="Helical" evidence="5">
    <location>
        <begin position="382"/>
        <end position="405"/>
    </location>
</feature>
<feature type="transmembrane region" description="Helical" evidence="5">
    <location>
        <begin position="347"/>
        <end position="370"/>
    </location>
</feature>
<feature type="transmembrane region" description="Helical" evidence="5">
    <location>
        <begin position="322"/>
        <end position="341"/>
    </location>
</feature>
<evidence type="ECO:0000259" key="6">
    <source>
        <dbReference type="PROSITE" id="PS50850"/>
    </source>
</evidence>
<dbReference type="SUPFAM" id="SSF103473">
    <property type="entry name" value="MFS general substrate transporter"/>
    <property type="match status" value="1"/>
</dbReference>
<name>A0A370NNT9_9BURK</name>
<evidence type="ECO:0000256" key="5">
    <source>
        <dbReference type="SAM" id="Phobius"/>
    </source>
</evidence>
<dbReference type="Proteomes" id="UP000255165">
    <property type="component" value="Unassembled WGS sequence"/>
</dbReference>
<dbReference type="PANTHER" id="PTHR23508">
    <property type="entry name" value="CARBOXYLIC ACID TRANSPORTER PROTEIN HOMOLOG"/>
    <property type="match status" value="1"/>
</dbReference>
<evidence type="ECO:0000256" key="1">
    <source>
        <dbReference type="ARBA" id="ARBA00004141"/>
    </source>
</evidence>
<keyword evidence="4 5" id="KW-0472">Membrane</keyword>
<feature type="transmembrane region" description="Helical" evidence="5">
    <location>
        <begin position="24"/>
        <end position="45"/>
    </location>
</feature>
<feature type="transmembrane region" description="Helical" evidence="5">
    <location>
        <begin position="290"/>
        <end position="310"/>
    </location>
</feature>
<sequence length="437" mass="45039">MNTSSPSLFVHEVIDSRPLGRMQCWAIGLCILVAVLDGFDTQTIGMLAPAMSAELGIPVRSFGPVFSAGLVGMLIGAVVLGPLADRHGRKTMIVLSSLLFGSLSLATAYATSFDQLLILRLLTGIGLGGALPNAISLASEYAPKRHARTTVATLMCGMPLGAVLGGLVSSALLPVHGWHSVFVVGGVLPLAVALLAAAFMPESARFLIARGGDAGRVAAIMQRIAPELGASQVYRAPQAPRGGVPVRELFTDGRAAETVLLWIPYFLNLVVLYFIVSWMPALLISARHPASVGITAISLFSIGGVAGSIAQGPLMNRFGARRVLLCELLGYAALAVVLANWSASFAAVATVSLLIGVAVQGAQAGLNALAAEIYPTHMRATGVGCAIGMGRVGSICGPLLGGVMLGLQWDVAHIFLAGIVPALVAAIAIAGNRKART</sequence>
<feature type="transmembrane region" description="Helical" evidence="5">
    <location>
        <begin position="178"/>
        <end position="200"/>
    </location>
</feature>
<keyword evidence="2 5" id="KW-0812">Transmembrane</keyword>
<reference evidence="8" key="1">
    <citation type="submission" date="2018-06" db="EMBL/GenBank/DDBJ databases">
        <authorList>
            <person name="Feng T."/>
            <person name="Jeon C.O."/>
        </authorList>
    </citation>
    <scope>NUCLEOTIDE SEQUENCE [LARGE SCALE GENOMIC DNA]</scope>
    <source>
        <strain evidence="8">S23</strain>
    </source>
</reference>
<feature type="transmembrane region" description="Helical" evidence="5">
    <location>
        <begin position="411"/>
        <end position="431"/>
    </location>
</feature>
<feature type="transmembrane region" description="Helical" evidence="5">
    <location>
        <begin position="65"/>
        <end position="84"/>
    </location>
</feature>
<dbReference type="InterPro" id="IPR036259">
    <property type="entry name" value="MFS_trans_sf"/>
</dbReference>
<evidence type="ECO:0000256" key="3">
    <source>
        <dbReference type="ARBA" id="ARBA00022989"/>
    </source>
</evidence>
<evidence type="ECO:0000256" key="2">
    <source>
        <dbReference type="ARBA" id="ARBA00022692"/>
    </source>
</evidence>
<dbReference type="Gene3D" id="1.20.1250.20">
    <property type="entry name" value="MFS general substrate transporter like domains"/>
    <property type="match status" value="1"/>
</dbReference>
<evidence type="ECO:0000313" key="8">
    <source>
        <dbReference type="Proteomes" id="UP000255165"/>
    </source>
</evidence>
<comment type="caution">
    <text evidence="7">The sequence shown here is derived from an EMBL/GenBank/DDBJ whole genome shotgun (WGS) entry which is preliminary data.</text>
</comment>
<dbReference type="RefSeq" id="WP_115214444.1">
    <property type="nucleotide sequence ID" value="NZ_QKWJ01000046.1"/>
</dbReference>
<feature type="transmembrane region" description="Helical" evidence="5">
    <location>
        <begin position="117"/>
        <end position="139"/>
    </location>
</feature>
<accession>A0A370NNT9</accession>
<gene>
    <name evidence="7" type="ORF">DN412_27360</name>
</gene>
<dbReference type="Pfam" id="PF07690">
    <property type="entry name" value="MFS_1"/>
    <property type="match status" value="1"/>
</dbReference>
<keyword evidence="8" id="KW-1185">Reference proteome</keyword>
<comment type="subcellular location">
    <subcellularLocation>
        <location evidence="1">Membrane</location>
        <topology evidence="1">Multi-pass membrane protein</topology>
    </subcellularLocation>
</comment>
<dbReference type="PANTHER" id="PTHR23508:SF10">
    <property type="entry name" value="CARBOXYLIC ACID TRANSPORTER PROTEIN HOMOLOG"/>
    <property type="match status" value="1"/>
</dbReference>
<feature type="transmembrane region" description="Helical" evidence="5">
    <location>
        <begin position="151"/>
        <end position="172"/>
    </location>
</feature>
<feature type="transmembrane region" description="Helical" evidence="5">
    <location>
        <begin position="91"/>
        <end position="111"/>
    </location>
</feature>
<keyword evidence="3 5" id="KW-1133">Transmembrane helix</keyword>
<feature type="domain" description="Major facilitator superfamily (MFS) profile" evidence="6">
    <location>
        <begin position="26"/>
        <end position="434"/>
    </location>
</feature>
<dbReference type="InterPro" id="IPR020846">
    <property type="entry name" value="MFS_dom"/>
</dbReference>
<organism evidence="7 8">
    <name type="scientific">Cupriavidus lacunae</name>
    <dbReference type="NCBI Taxonomy" id="2666307"/>
    <lineage>
        <taxon>Bacteria</taxon>
        <taxon>Pseudomonadati</taxon>
        <taxon>Pseudomonadota</taxon>
        <taxon>Betaproteobacteria</taxon>
        <taxon>Burkholderiales</taxon>
        <taxon>Burkholderiaceae</taxon>
        <taxon>Cupriavidus</taxon>
    </lineage>
</organism>
<dbReference type="AlphaFoldDB" id="A0A370NNT9"/>
<evidence type="ECO:0000256" key="4">
    <source>
        <dbReference type="ARBA" id="ARBA00023136"/>
    </source>
</evidence>
<dbReference type="PROSITE" id="PS50850">
    <property type="entry name" value="MFS"/>
    <property type="match status" value="1"/>
</dbReference>
<evidence type="ECO:0000313" key="7">
    <source>
        <dbReference type="EMBL" id="RDK07198.1"/>
    </source>
</evidence>
<dbReference type="CDD" id="cd17365">
    <property type="entry name" value="MFS_PcaK_like"/>
    <property type="match status" value="1"/>
</dbReference>
<dbReference type="GO" id="GO:0005886">
    <property type="term" value="C:plasma membrane"/>
    <property type="evidence" value="ECO:0007669"/>
    <property type="project" value="TreeGrafter"/>
</dbReference>